<feature type="transmembrane region" description="Helical" evidence="2">
    <location>
        <begin position="136"/>
        <end position="159"/>
    </location>
</feature>
<dbReference type="Gene3D" id="1.20.58.1690">
    <property type="match status" value="1"/>
</dbReference>
<keyword evidence="2" id="KW-1133">Transmembrane helix</keyword>
<comment type="caution">
    <text evidence="4">The sequence shown here is derived from an EMBL/GenBank/DDBJ whole genome shotgun (WGS) entry which is preliminary data.</text>
</comment>
<reference evidence="4 5" key="1">
    <citation type="submission" date="2010-01" db="EMBL/GenBank/DDBJ databases">
        <authorList>
            <person name="Weinstock G."/>
            <person name="Sodergren E."/>
            <person name="Clifton S."/>
            <person name="Fulton L."/>
            <person name="Fulton B."/>
            <person name="Courtney L."/>
            <person name="Fronick C."/>
            <person name="Harrison M."/>
            <person name="Strong C."/>
            <person name="Farmer C."/>
            <person name="Delahaunty K."/>
            <person name="Markovic C."/>
            <person name="Hall O."/>
            <person name="Minx P."/>
            <person name="Tomlinson C."/>
            <person name="Mitreva M."/>
            <person name="Nelson J."/>
            <person name="Hou S."/>
            <person name="Wollam A."/>
            <person name="Pepin K.H."/>
            <person name="Johnson M."/>
            <person name="Bhonagiri V."/>
            <person name="Nash W.E."/>
            <person name="Warren W."/>
            <person name="Chinwalla A."/>
            <person name="Mardis E.R."/>
            <person name="Wilson R.K."/>
        </authorList>
    </citation>
    <scope>NUCLEOTIDE SEQUENCE [LARGE SCALE GENOMIC DNA]</scope>
    <source>
        <strain evidence="4 5">DSM 13479</strain>
    </source>
</reference>
<evidence type="ECO:0000259" key="3">
    <source>
        <dbReference type="SMART" id="SM01324"/>
    </source>
</evidence>
<accession>D3ABU5</accession>
<feature type="region of interest" description="Disordered" evidence="1">
    <location>
        <begin position="491"/>
        <end position="529"/>
    </location>
</feature>
<dbReference type="EMBL" id="ACIO01000073">
    <property type="protein sequence ID" value="EFD00768.1"/>
    <property type="molecule type" value="Genomic_DNA"/>
</dbReference>
<feature type="transmembrane region" description="Helical" evidence="2">
    <location>
        <begin position="7"/>
        <end position="24"/>
    </location>
</feature>
<evidence type="ECO:0000313" key="5">
    <source>
        <dbReference type="Proteomes" id="UP000004968"/>
    </source>
</evidence>
<name>D3ABU5_9FIRM</name>
<feature type="domain" description="YARHG" evidence="3">
    <location>
        <begin position="654"/>
        <end position="739"/>
    </location>
</feature>
<organism evidence="4 5">
    <name type="scientific">Hungatella hathewayi DSM 13479</name>
    <dbReference type="NCBI Taxonomy" id="566550"/>
    <lineage>
        <taxon>Bacteria</taxon>
        <taxon>Bacillati</taxon>
        <taxon>Bacillota</taxon>
        <taxon>Clostridia</taxon>
        <taxon>Lachnospirales</taxon>
        <taxon>Lachnospiraceae</taxon>
        <taxon>Hungatella</taxon>
    </lineage>
</organism>
<evidence type="ECO:0000313" key="4">
    <source>
        <dbReference type="EMBL" id="EFD00768.1"/>
    </source>
</evidence>
<dbReference type="InterPro" id="IPR038434">
    <property type="entry name" value="YARHG_sf"/>
</dbReference>
<dbReference type="HOGENOM" id="CLU_374197_0_0_9"/>
<dbReference type="SMART" id="SM01324">
    <property type="entry name" value="YARHG"/>
    <property type="match status" value="1"/>
</dbReference>
<dbReference type="InterPro" id="IPR025582">
    <property type="entry name" value="YARHG_dom"/>
</dbReference>
<feature type="transmembrane region" description="Helical" evidence="2">
    <location>
        <begin position="230"/>
        <end position="250"/>
    </location>
</feature>
<evidence type="ECO:0000256" key="1">
    <source>
        <dbReference type="SAM" id="MobiDB-lite"/>
    </source>
</evidence>
<keyword evidence="2" id="KW-0812">Transmembrane</keyword>
<sequence>MKRSRLWLLFPILSVFMIIFAFWLSRQEGSYKQTIELSFEPVQDTFTIELQAEEKYMEPHVSHGDAELMWESATGNGKSYLRMKGKLPEHRLGKPVALRIESDSGNRIREMEILSVSGISAAGCHIDVVKDDTWPLYVGFSIALIAAMAVLLAGSFGVIKKRKKFAYALELAEGLRDDPSAGDCFKEGQRYFLAVERMCIVDTLSGMLFVWISVLWVYRRSYSPGWSRAISWFLLAMAAFFIITYFLRIYRNRIMLRPLLCENRPLSASAACLLSGINGIGNMKERAISLHNAAVGLYRSGRVREALTLEDLAWKLAGKHKGAMLCFLHSDLRSACLRCLGEEQAAEREELKLEIMLEETPWLCKNKDIQMRSLSAKIRGLISGGDLEQAEIEGNYYLDRCHNDYHRLPMLAMIAEVKEMLEKPLEAADLRKRLLSYSPENHEVLKAMAYGPCTYSYTRLKAHDFTGIILRAAYVLAVMFFLFQLADGATHSKGQEDSPVYTETEMSSSAGIDNRETTPSALKETASGEPAESLVRKAADFSITYPENWDGLYVEKPLEGGGISVFQKSSFEQNGDGLLFSIRIFNNGDYVNEPDYEILGYDGANVYAMSLPTDVTFLLENEQVQHEYEQMVWDIEPVKYSFRIDSDSARYDGSEFIFPNSSDAALNEANLLNLSAQRLRIAKNEIYARHGRRFTDMELQQYFNSCSWYEGKIEPSEFTDDLLNELEKKNVQLIQKQQERME</sequence>
<gene>
    <name evidence="4" type="ORF">CLOSTHATH_01073</name>
</gene>
<feature type="transmembrane region" description="Helical" evidence="2">
    <location>
        <begin position="468"/>
        <end position="486"/>
    </location>
</feature>
<feature type="transmembrane region" description="Helical" evidence="2">
    <location>
        <begin position="199"/>
        <end position="218"/>
    </location>
</feature>
<proteinExistence type="predicted"/>
<dbReference type="AlphaFoldDB" id="D3ABU5"/>
<dbReference type="GeneID" id="93153005"/>
<dbReference type="RefSeq" id="WP_006771615.1">
    <property type="nucleotide sequence ID" value="NZ_GG667616.1"/>
</dbReference>
<evidence type="ECO:0000256" key="2">
    <source>
        <dbReference type="SAM" id="Phobius"/>
    </source>
</evidence>
<protein>
    <recommendedName>
        <fullName evidence="3">YARHG domain-containing protein</fullName>
    </recommendedName>
</protein>
<dbReference type="Proteomes" id="UP000004968">
    <property type="component" value="Unassembled WGS sequence"/>
</dbReference>
<keyword evidence="2" id="KW-0472">Membrane</keyword>
<dbReference type="Pfam" id="PF13308">
    <property type="entry name" value="YARHG"/>
    <property type="match status" value="1"/>
</dbReference>